<sequence length="544" mass="61813">MAVGKNKRLSKGKKGLKKRAQDPFARKDWYNLKAPSTFNVRDVGKTLVNRTTGLKNANDALKGRIFEVSLADLQQDEEHAFRKVKLRVDEVQGRNCLTNFHGLDFTSDKLRSLVRKWQSLIEANCTVKTTDDYLLRLFAIAFTQRRPNQVKKTTYARSSQIRAIRKKMVDIIQREAASCTLAQLTGKLIPEVIGREIQKSTQGIYPLQNVHIRKVKLLKQPKFDLGSLLNLHGESSTNDEGQKVEREFKERVLETVKRSFSSTRNWQSLKLAYRLHPAPDNSPKDENHRPIIFMHGLFGSKRNNGTVSTLLAKDLKRDIYAIDLRNHGDSPHDPRHDYPSMAEDVQHFIAGHGLEKPALIGHSMGAKVAMTLALKQPSLISALIPVDNSPIDAALKSDFSKYIEGMLDVEASKPTNSKAADKVLSKYESNLGIRHFLLANIVRHRDGRPWTFGIPLKTLAKAIQEGHMADFPYKDPGVTRYEGPTLLIRGTKSHYVPDDFLPAIGQFFPRFELLDIDCGHWVISEEMEQFRAGVREWFEKLEEM</sequence>
<comment type="caution">
    <text evidence="11">The sequence shown here is derived from an EMBL/GenBank/DDBJ whole genome shotgun (WGS) entry which is preliminary data.</text>
</comment>
<dbReference type="InterPro" id="IPR029058">
    <property type="entry name" value="AB_hydrolase_fold"/>
</dbReference>
<dbReference type="EMBL" id="LCWF01000001">
    <property type="protein sequence ID" value="KKY29218.1"/>
    <property type="molecule type" value="Genomic_DNA"/>
</dbReference>
<dbReference type="Pfam" id="PF01015">
    <property type="entry name" value="Ribosomal_S3Ae"/>
    <property type="match status" value="1"/>
</dbReference>
<dbReference type="GO" id="GO:0005739">
    <property type="term" value="C:mitochondrion"/>
    <property type="evidence" value="ECO:0007669"/>
    <property type="project" value="TreeGrafter"/>
</dbReference>
<feature type="region of interest" description="Disordered" evidence="9">
    <location>
        <begin position="1"/>
        <end position="20"/>
    </location>
</feature>
<feature type="compositionally biased region" description="Basic residues" evidence="9">
    <location>
        <begin position="1"/>
        <end position="18"/>
    </location>
</feature>
<dbReference type="InterPro" id="IPR001593">
    <property type="entry name" value="Ribosomal_eS1"/>
</dbReference>
<dbReference type="InterPro" id="IPR018281">
    <property type="entry name" value="Ribosomal_eS1_CS"/>
</dbReference>
<evidence type="ECO:0000313" key="11">
    <source>
        <dbReference type="EMBL" id="KKY29218.1"/>
    </source>
</evidence>
<comment type="subcellular location">
    <subcellularLocation>
        <location evidence="1 7">Cytoplasm</location>
    </subcellularLocation>
</comment>
<evidence type="ECO:0000256" key="8">
    <source>
        <dbReference type="RuleBase" id="RU000668"/>
    </source>
</evidence>
<dbReference type="GO" id="GO:0022627">
    <property type="term" value="C:cytosolic small ribosomal subunit"/>
    <property type="evidence" value="ECO:0007669"/>
    <property type="project" value="UniProtKB-UniRule"/>
</dbReference>
<keyword evidence="12" id="KW-1185">Reference proteome</keyword>
<dbReference type="GO" id="GO:0003735">
    <property type="term" value="F:structural constituent of ribosome"/>
    <property type="evidence" value="ECO:0007669"/>
    <property type="project" value="UniProtKB-UniRule"/>
</dbReference>
<evidence type="ECO:0000256" key="5">
    <source>
        <dbReference type="ARBA" id="ARBA00022990"/>
    </source>
</evidence>
<keyword evidence="6 7" id="KW-0687">Ribonucleoprotein</keyword>
<dbReference type="GO" id="GO:0006412">
    <property type="term" value="P:translation"/>
    <property type="evidence" value="ECO:0007669"/>
    <property type="project" value="UniProtKB-UniRule"/>
</dbReference>
<reference evidence="11 12" key="2">
    <citation type="submission" date="2015-05" db="EMBL/GenBank/DDBJ databases">
        <authorList>
            <person name="Morales-Cruz A."/>
            <person name="Amrine K.C."/>
            <person name="Cantu D."/>
        </authorList>
    </citation>
    <scope>NUCLEOTIDE SEQUENCE [LARGE SCALE GENOMIC DNA]</scope>
    <source>
        <strain evidence="11">UCRPC4</strain>
    </source>
</reference>
<evidence type="ECO:0000256" key="9">
    <source>
        <dbReference type="SAM" id="MobiDB-lite"/>
    </source>
</evidence>
<name>A0A0G2H1L8_PHACM</name>
<dbReference type="AlphaFoldDB" id="A0A0G2H1L8"/>
<keyword evidence="7" id="KW-0963">Cytoplasm</keyword>
<feature type="domain" description="AB hydrolase-1" evidence="10">
    <location>
        <begin position="290"/>
        <end position="525"/>
    </location>
</feature>
<evidence type="ECO:0000256" key="4">
    <source>
        <dbReference type="ARBA" id="ARBA00022980"/>
    </source>
</evidence>
<dbReference type="InterPro" id="IPR027500">
    <property type="entry name" value="Ribosomal_eS1_euk"/>
</dbReference>
<evidence type="ECO:0000313" key="12">
    <source>
        <dbReference type="Proteomes" id="UP000053317"/>
    </source>
</evidence>
<comment type="similarity">
    <text evidence="2">Belongs to the AB hydrolase superfamily.</text>
</comment>
<evidence type="ECO:0000256" key="6">
    <source>
        <dbReference type="ARBA" id="ARBA00023274"/>
    </source>
</evidence>
<keyword evidence="5 7" id="KW-0007">Acetylation</keyword>
<dbReference type="FunFam" id="3.40.50.1820:FF:000039">
    <property type="entry name" value="Esterase ybfF"/>
    <property type="match status" value="1"/>
</dbReference>
<evidence type="ECO:0000256" key="3">
    <source>
        <dbReference type="ARBA" id="ARBA00022801"/>
    </source>
</evidence>
<comment type="similarity">
    <text evidence="7 8">Belongs to the eukaryotic ribosomal protein eS1 family.</text>
</comment>
<keyword evidence="4 7" id="KW-0689">Ribosomal protein</keyword>
<gene>
    <name evidence="7" type="primary">RPS1</name>
    <name evidence="11" type="ORF">UCRPC4_g00008</name>
</gene>
<organism evidence="11 12">
    <name type="scientific">Phaeomoniella chlamydospora</name>
    <name type="common">Phaeoacremonium chlamydosporum</name>
    <dbReference type="NCBI Taxonomy" id="158046"/>
    <lineage>
        <taxon>Eukaryota</taxon>
        <taxon>Fungi</taxon>
        <taxon>Dikarya</taxon>
        <taxon>Ascomycota</taxon>
        <taxon>Pezizomycotina</taxon>
        <taxon>Eurotiomycetes</taxon>
        <taxon>Chaetothyriomycetidae</taxon>
        <taxon>Phaeomoniellales</taxon>
        <taxon>Phaeomoniellaceae</taxon>
        <taxon>Phaeomoniella</taxon>
    </lineage>
</organism>
<feature type="modified residue" description="N-acetylalanine; partial" evidence="7">
    <location>
        <position position="2"/>
    </location>
</feature>
<protein>
    <recommendedName>
        <fullName evidence="7">Small ribosomal subunit protein eS1</fullName>
    </recommendedName>
</protein>
<feature type="initiator methionine" description="Removed" evidence="7">
    <location>
        <position position="1"/>
    </location>
</feature>
<dbReference type="GO" id="GO:0052689">
    <property type="term" value="F:carboxylic ester hydrolase activity"/>
    <property type="evidence" value="ECO:0007669"/>
    <property type="project" value="TreeGrafter"/>
</dbReference>
<dbReference type="Proteomes" id="UP000053317">
    <property type="component" value="Unassembled WGS sequence"/>
</dbReference>
<dbReference type="PANTHER" id="PTHR46118">
    <property type="entry name" value="PROTEIN ABHD11"/>
    <property type="match status" value="1"/>
</dbReference>
<dbReference type="Gene3D" id="3.40.50.1820">
    <property type="entry name" value="alpha/beta hydrolase"/>
    <property type="match status" value="1"/>
</dbReference>
<dbReference type="Pfam" id="PF00561">
    <property type="entry name" value="Abhydrolase_1"/>
    <property type="match status" value="1"/>
</dbReference>
<dbReference type="PANTHER" id="PTHR46118:SF4">
    <property type="entry name" value="PROTEIN ABHD11"/>
    <property type="match status" value="1"/>
</dbReference>
<dbReference type="SUPFAM" id="SSF53474">
    <property type="entry name" value="alpha/beta-Hydrolases"/>
    <property type="match status" value="1"/>
</dbReference>
<dbReference type="OrthoDB" id="9834376at2759"/>
<accession>A0A0G2H1L8</accession>
<evidence type="ECO:0000256" key="1">
    <source>
        <dbReference type="ARBA" id="ARBA00004496"/>
    </source>
</evidence>
<keyword evidence="3" id="KW-0378">Hydrolase</keyword>
<evidence type="ECO:0000256" key="7">
    <source>
        <dbReference type="HAMAP-Rule" id="MF_03122"/>
    </source>
</evidence>
<dbReference type="PROSITE" id="PS01191">
    <property type="entry name" value="RIBOSOMAL_S3AE"/>
    <property type="match status" value="1"/>
</dbReference>
<evidence type="ECO:0000256" key="2">
    <source>
        <dbReference type="ARBA" id="ARBA00008645"/>
    </source>
</evidence>
<comment type="subunit">
    <text evidence="7">Component of the small ribosomal subunit. Mature ribosomes consist of a small (40S) and a large (60S) subunit. The 40S subunit contains about 33 different proteins and 1 molecule of RNA (18S). The 60S subunit contains about 49 different proteins and 3 molecules of RNA (25S, 5.8S and 5S).</text>
</comment>
<dbReference type="HAMAP" id="MF_03122">
    <property type="entry name" value="Ribosomal_eS1_euk"/>
    <property type="match status" value="1"/>
</dbReference>
<dbReference type="InterPro" id="IPR000073">
    <property type="entry name" value="AB_hydrolase_1"/>
</dbReference>
<reference evidence="11 12" key="1">
    <citation type="submission" date="2015-05" db="EMBL/GenBank/DDBJ databases">
        <title>Distinctive expansion of gene families associated with plant cell wall degradation and secondary metabolism in the genomes of grapevine trunk pathogens.</title>
        <authorList>
            <person name="Lawrence D.P."/>
            <person name="Travadon R."/>
            <person name="Rolshausen P.E."/>
            <person name="Baumgartner K."/>
        </authorList>
    </citation>
    <scope>NUCLEOTIDE SEQUENCE [LARGE SCALE GENOMIC DNA]</scope>
    <source>
        <strain evidence="11">UCRPC4</strain>
    </source>
</reference>
<dbReference type="SMART" id="SM01397">
    <property type="entry name" value="Ribosomal_S3Ae"/>
    <property type="match status" value="1"/>
</dbReference>
<evidence type="ECO:0000259" key="10">
    <source>
        <dbReference type="Pfam" id="PF00561"/>
    </source>
</evidence>
<proteinExistence type="inferred from homology"/>